<keyword evidence="2" id="KW-1185">Reference proteome</keyword>
<dbReference type="EMBL" id="JACXVP010000009">
    <property type="protein sequence ID" value="KAG5586970.1"/>
    <property type="molecule type" value="Genomic_DNA"/>
</dbReference>
<accession>A0A9J5XH03</accession>
<sequence>MVGIVPDAFGFMTPLIFATIVMSTSEKKSFERFVRILPPNFDSVTGILETHEESYTSFQFTSVAKEWRRSMLPVGPLVFPK</sequence>
<proteinExistence type="predicted"/>
<gene>
    <name evidence="1" type="ORF">H5410_047404</name>
</gene>
<dbReference type="Proteomes" id="UP000824120">
    <property type="component" value="Chromosome 9"/>
</dbReference>
<evidence type="ECO:0000313" key="1">
    <source>
        <dbReference type="EMBL" id="KAG5586970.1"/>
    </source>
</evidence>
<name>A0A9J5XH03_SOLCO</name>
<evidence type="ECO:0000313" key="2">
    <source>
        <dbReference type="Proteomes" id="UP000824120"/>
    </source>
</evidence>
<comment type="caution">
    <text evidence="1">The sequence shown here is derived from an EMBL/GenBank/DDBJ whole genome shotgun (WGS) entry which is preliminary data.</text>
</comment>
<dbReference type="AlphaFoldDB" id="A0A9J5XH03"/>
<protein>
    <submittedName>
        <fullName evidence="1">Uncharacterized protein</fullName>
    </submittedName>
</protein>
<organism evidence="1 2">
    <name type="scientific">Solanum commersonii</name>
    <name type="common">Commerson's wild potato</name>
    <name type="synonym">Commerson's nightshade</name>
    <dbReference type="NCBI Taxonomy" id="4109"/>
    <lineage>
        <taxon>Eukaryota</taxon>
        <taxon>Viridiplantae</taxon>
        <taxon>Streptophyta</taxon>
        <taxon>Embryophyta</taxon>
        <taxon>Tracheophyta</taxon>
        <taxon>Spermatophyta</taxon>
        <taxon>Magnoliopsida</taxon>
        <taxon>eudicotyledons</taxon>
        <taxon>Gunneridae</taxon>
        <taxon>Pentapetalae</taxon>
        <taxon>asterids</taxon>
        <taxon>lamiids</taxon>
        <taxon>Solanales</taxon>
        <taxon>Solanaceae</taxon>
        <taxon>Solanoideae</taxon>
        <taxon>Solaneae</taxon>
        <taxon>Solanum</taxon>
    </lineage>
</organism>
<reference evidence="1 2" key="1">
    <citation type="submission" date="2020-09" db="EMBL/GenBank/DDBJ databases">
        <title>De no assembly of potato wild relative species, Solanum commersonii.</title>
        <authorList>
            <person name="Cho K."/>
        </authorList>
    </citation>
    <scope>NUCLEOTIDE SEQUENCE [LARGE SCALE GENOMIC DNA]</scope>
    <source>
        <strain evidence="1">LZ3.2</strain>
        <tissue evidence="1">Leaf</tissue>
    </source>
</reference>